<accession>A0AAD5Q0U9</accession>
<feature type="transmembrane region" description="Helical" evidence="5">
    <location>
        <begin position="21"/>
        <end position="41"/>
    </location>
</feature>
<evidence type="ECO:0000259" key="6">
    <source>
        <dbReference type="Pfam" id="PF01284"/>
    </source>
</evidence>
<organism evidence="7 8">
    <name type="scientific">Pythium insidiosum</name>
    <name type="common">Pythiosis disease agent</name>
    <dbReference type="NCBI Taxonomy" id="114742"/>
    <lineage>
        <taxon>Eukaryota</taxon>
        <taxon>Sar</taxon>
        <taxon>Stramenopiles</taxon>
        <taxon>Oomycota</taxon>
        <taxon>Peronosporomycetes</taxon>
        <taxon>Pythiales</taxon>
        <taxon>Pythiaceae</taxon>
        <taxon>Pythium</taxon>
    </lineage>
</organism>
<reference evidence="7" key="1">
    <citation type="submission" date="2021-12" db="EMBL/GenBank/DDBJ databases">
        <title>Prjna785345.</title>
        <authorList>
            <person name="Rujirawat T."/>
            <person name="Krajaejun T."/>
        </authorList>
    </citation>
    <scope>NUCLEOTIDE SEQUENCE</scope>
    <source>
        <strain evidence="7">Pi057C3</strain>
    </source>
</reference>
<evidence type="ECO:0000256" key="5">
    <source>
        <dbReference type="SAM" id="Phobius"/>
    </source>
</evidence>
<keyword evidence="2 5" id="KW-0812">Transmembrane</keyword>
<gene>
    <name evidence="7" type="ORF">P43SY_011518</name>
</gene>
<dbReference type="InterPro" id="IPR052649">
    <property type="entry name" value="NCE102-like"/>
</dbReference>
<keyword evidence="4 5" id="KW-0472">Membrane</keyword>
<comment type="subcellular location">
    <subcellularLocation>
        <location evidence="1">Membrane</location>
        <topology evidence="1">Multi-pass membrane protein</topology>
    </subcellularLocation>
</comment>
<evidence type="ECO:0000256" key="4">
    <source>
        <dbReference type="ARBA" id="ARBA00023136"/>
    </source>
</evidence>
<evidence type="ECO:0000256" key="2">
    <source>
        <dbReference type="ARBA" id="ARBA00022692"/>
    </source>
</evidence>
<dbReference type="GO" id="GO:0016020">
    <property type="term" value="C:membrane"/>
    <property type="evidence" value="ECO:0007669"/>
    <property type="project" value="UniProtKB-SubCell"/>
</dbReference>
<feature type="transmembrane region" description="Helical" evidence="5">
    <location>
        <begin position="94"/>
        <end position="113"/>
    </location>
</feature>
<dbReference type="PANTHER" id="PTHR28165">
    <property type="entry name" value="NON-CLASSICAL EXPORT PROTEIN 2-RELATED"/>
    <property type="match status" value="1"/>
</dbReference>
<sequence>MRPISVSPQVLTYTKTGLRGLQLVLSTVTLATIATSFETYSDRAYHVRYGSHQISFLLLMAYSGLLLSGWHLVCVERLRLAPRPSRSISRTIDGVLSALLLCASIAMVTSTYVEDCGMYVPRVRCGNITASTVFGFFTTLAFGASCALTFARSSGQSATSANYLAEATPTKATENVAARLQDAKV</sequence>
<dbReference type="Pfam" id="PF01284">
    <property type="entry name" value="MARVEL"/>
    <property type="match status" value="1"/>
</dbReference>
<feature type="transmembrane region" description="Helical" evidence="5">
    <location>
        <begin position="133"/>
        <end position="151"/>
    </location>
</feature>
<dbReference type="EMBL" id="JAKCXM010003310">
    <property type="protein sequence ID" value="KAJ0389686.1"/>
    <property type="molecule type" value="Genomic_DNA"/>
</dbReference>
<protein>
    <recommendedName>
        <fullName evidence="6">MARVEL domain-containing protein</fullName>
    </recommendedName>
</protein>
<feature type="domain" description="MARVEL" evidence="6">
    <location>
        <begin position="15"/>
        <end position="148"/>
    </location>
</feature>
<evidence type="ECO:0000256" key="3">
    <source>
        <dbReference type="ARBA" id="ARBA00022989"/>
    </source>
</evidence>
<dbReference type="Proteomes" id="UP001209570">
    <property type="component" value="Unassembled WGS sequence"/>
</dbReference>
<evidence type="ECO:0000313" key="8">
    <source>
        <dbReference type="Proteomes" id="UP001209570"/>
    </source>
</evidence>
<name>A0AAD5Q0U9_PYTIN</name>
<keyword evidence="8" id="KW-1185">Reference proteome</keyword>
<dbReference type="PANTHER" id="PTHR28165:SF1">
    <property type="entry name" value="NON-CLASSICAL EXPORT PROTEIN 2-RELATED"/>
    <property type="match status" value="1"/>
</dbReference>
<feature type="transmembrane region" description="Helical" evidence="5">
    <location>
        <begin position="53"/>
        <end position="73"/>
    </location>
</feature>
<dbReference type="AlphaFoldDB" id="A0AAD5Q0U9"/>
<dbReference type="InterPro" id="IPR008253">
    <property type="entry name" value="Marvel"/>
</dbReference>
<evidence type="ECO:0000256" key="1">
    <source>
        <dbReference type="ARBA" id="ARBA00004141"/>
    </source>
</evidence>
<evidence type="ECO:0000313" key="7">
    <source>
        <dbReference type="EMBL" id="KAJ0389686.1"/>
    </source>
</evidence>
<proteinExistence type="predicted"/>
<comment type="caution">
    <text evidence="7">The sequence shown here is derived from an EMBL/GenBank/DDBJ whole genome shotgun (WGS) entry which is preliminary data.</text>
</comment>
<keyword evidence="3 5" id="KW-1133">Transmembrane helix</keyword>